<reference evidence="2 3" key="1">
    <citation type="submission" date="2024-11" db="EMBL/GenBank/DDBJ databases">
        <title>Adaptive evolution of stress response genes in parasites aligns with host niche diversity.</title>
        <authorList>
            <person name="Hahn C."/>
            <person name="Resl P."/>
        </authorList>
    </citation>
    <scope>NUCLEOTIDE SEQUENCE [LARGE SCALE GENOMIC DNA]</scope>
    <source>
        <strain evidence="2">EGGRZ-B1_66</strain>
        <tissue evidence="2">Body</tissue>
    </source>
</reference>
<comment type="caution">
    <text evidence="2">The sequence shown here is derived from an EMBL/GenBank/DDBJ whole genome shotgun (WGS) entry which is preliminary data.</text>
</comment>
<accession>A0ABD2QAL3</accession>
<dbReference type="AlphaFoldDB" id="A0ABD2QAL3"/>
<organism evidence="2 3">
    <name type="scientific">Cichlidogyrus casuarinus</name>
    <dbReference type="NCBI Taxonomy" id="1844966"/>
    <lineage>
        <taxon>Eukaryota</taxon>
        <taxon>Metazoa</taxon>
        <taxon>Spiralia</taxon>
        <taxon>Lophotrochozoa</taxon>
        <taxon>Platyhelminthes</taxon>
        <taxon>Monogenea</taxon>
        <taxon>Monopisthocotylea</taxon>
        <taxon>Dactylogyridea</taxon>
        <taxon>Ancyrocephalidae</taxon>
        <taxon>Cichlidogyrus</taxon>
    </lineage>
</organism>
<feature type="region of interest" description="Disordered" evidence="1">
    <location>
        <begin position="1"/>
        <end position="35"/>
    </location>
</feature>
<sequence length="151" mass="16803">MASGRRRLSQQGSVSSRDKPPRQPISERRQSTKQSLQNLAKLVQHMPGSGQPQPMMERVTSTHALSPELLQALAQRRRNPHMMIGGASCQLENEVPPATKRLSLLLTMGEQNEITFEGITPLRPAHPLRQNSHPVEPANRVSHSSPLLFIL</sequence>
<proteinExistence type="predicted"/>
<evidence type="ECO:0000313" key="2">
    <source>
        <dbReference type="EMBL" id="KAL3316577.1"/>
    </source>
</evidence>
<protein>
    <submittedName>
        <fullName evidence="2">Uncharacterized protein</fullName>
    </submittedName>
</protein>
<evidence type="ECO:0000256" key="1">
    <source>
        <dbReference type="SAM" id="MobiDB-lite"/>
    </source>
</evidence>
<evidence type="ECO:0000313" key="3">
    <source>
        <dbReference type="Proteomes" id="UP001626550"/>
    </source>
</evidence>
<dbReference type="Proteomes" id="UP001626550">
    <property type="component" value="Unassembled WGS sequence"/>
</dbReference>
<name>A0ABD2QAL3_9PLAT</name>
<keyword evidence="3" id="KW-1185">Reference proteome</keyword>
<dbReference type="EMBL" id="JBJKFK010000518">
    <property type="protein sequence ID" value="KAL3316577.1"/>
    <property type="molecule type" value="Genomic_DNA"/>
</dbReference>
<gene>
    <name evidence="2" type="ORF">Ciccas_004781</name>
</gene>
<feature type="compositionally biased region" description="Basic and acidic residues" evidence="1">
    <location>
        <begin position="16"/>
        <end position="30"/>
    </location>
</feature>